<evidence type="ECO:0000313" key="2">
    <source>
        <dbReference type="WBParaSite" id="nRc.2.0.1.t09888-RA"/>
    </source>
</evidence>
<dbReference type="AlphaFoldDB" id="A0A915I6W9"/>
<dbReference type="InterPro" id="IPR032675">
    <property type="entry name" value="LRR_dom_sf"/>
</dbReference>
<reference evidence="2" key="1">
    <citation type="submission" date="2022-11" db="UniProtKB">
        <authorList>
            <consortium name="WormBaseParasite"/>
        </authorList>
    </citation>
    <scope>IDENTIFICATION</scope>
</reference>
<dbReference type="Proteomes" id="UP000887565">
    <property type="component" value="Unplaced"/>
</dbReference>
<proteinExistence type="predicted"/>
<dbReference type="Gene3D" id="3.80.10.10">
    <property type="entry name" value="Ribonuclease Inhibitor"/>
    <property type="match status" value="1"/>
</dbReference>
<keyword evidence="1" id="KW-1185">Reference proteome</keyword>
<accession>A0A915I6W9</accession>
<sequence length="167" mass="19619">MQTLLSGLRLKGLEIQVKSIELQLTTLINLILEYCPNLEYLSLKNIIIKKNQARELPNRLRLLKFLSINYSKRYYNKTDDTGIGFLTVDDLIAILENLPFLRVFTSQHFYDSLLKFTMIKKHCRQGKLVVSSKAKNLNRKWMKNCCGPCCTYRFSQKNVKNVFFTRE</sequence>
<protein>
    <submittedName>
        <fullName evidence="2">Uncharacterized protein</fullName>
    </submittedName>
</protein>
<dbReference type="WBParaSite" id="nRc.2.0.1.t09888-RA">
    <property type="protein sequence ID" value="nRc.2.0.1.t09888-RA"/>
    <property type="gene ID" value="nRc.2.0.1.g09888"/>
</dbReference>
<dbReference type="SUPFAM" id="SSF52047">
    <property type="entry name" value="RNI-like"/>
    <property type="match status" value="1"/>
</dbReference>
<evidence type="ECO:0000313" key="1">
    <source>
        <dbReference type="Proteomes" id="UP000887565"/>
    </source>
</evidence>
<organism evidence="1 2">
    <name type="scientific">Romanomermis culicivorax</name>
    <name type="common">Nematode worm</name>
    <dbReference type="NCBI Taxonomy" id="13658"/>
    <lineage>
        <taxon>Eukaryota</taxon>
        <taxon>Metazoa</taxon>
        <taxon>Ecdysozoa</taxon>
        <taxon>Nematoda</taxon>
        <taxon>Enoplea</taxon>
        <taxon>Dorylaimia</taxon>
        <taxon>Mermithida</taxon>
        <taxon>Mermithoidea</taxon>
        <taxon>Mermithidae</taxon>
        <taxon>Romanomermis</taxon>
    </lineage>
</organism>
<name>A0A915I6W9_ROMCU</name>